<feature type="transmembrane region" description="Helical" evidence="6">
    <location>
        <begin position="147"/>
        <end position="173"/>
    </location>
</feature>
<keyword evidence="4 6" id="KW-1133">Transmembrane helix</keyword>
<feature type="domain" description="TMC" evidence="8">
    <location>
        <begin position="578"/>
        <end position="620"/>
    </location>
</feature>
<feature type="region of interest" description="Disordered" evidence="7">
    <location>
        <begin position="710"/>
        <end position="806"/>
    </location>
</feature>
<comment type="subcellular location">
    <subcellularLocation>
        <location evidence="1 6">Membrane</location>
        <topology evidence="1 6">Multi-pass membrane protein</topology>
    </subcellularLocation>
</comment>
<name>A0ABQ8MK51_LABRO</name>
<feature type="region of interest" description="Disordered" evidence="7">
    <location>
        <begin position="1"/>
        <end position="57"/>
    </location>
</feature>
<dbReference type="PANTHER" id="PTHR23302:SF35">
    <property type="entry name" value="TRANSMEMBRANE CHANNEL-LIKE PROTEIN 3"/>
    <property type="match status" value="1"/>
</dbReference>
<feature type="transmembrane region" description="Helical" evidence="6">
    <location>
        <begin position="625"/>
        <end position="645"/>
    </location>
</feature>
<evidence type="ECO:0000256" key="3">
    <source>
        <dbReference type="ARBA" id="ARBA00022692"/>
    </source>
</evidence>
<keyword evidence="10" id="KW-1185">Reference proteome</keyword>
<feature type="compositionally biased region" description="Acidic residues" evidence="7">
    <location>
        <begin position="996"/>
        <end position="1007"/>
    </location>
</feature>
<feature type="region of interest" description="Disordered" evidence="7">
    <location>
        <begin position="996"/>
        <end position="1061"/>
    </location>
</feature>
<evidence type="ECO:0000313" key="9">
    <source>
        <dbReference type="EMBL" id="KAI2662956.1"/>
    </source>
</evidence>
<feature type="transmembrane region" description="Helical" evidence="6">
    <location>
        <begin position="261"/>
        <end position="279"/>
    </location>
</feature>
<feature type="compositionally biased region" description="Polar residues" evidence="7">
    <location>
        <begin position="960"/>
        <end position="972"/>
    </location>
</feature>
<dbReference type="InterPro" id="IPR038900">
    <property type="entry name" value="TMC"/>
</dbReference>
<proteinExistence type="inferred from homology"/>
<accession>A0ABQ8MK51</accession>
<feature type="region of interest" description="Disordered" evidence="7">
    <location>
        <begin position="929"/>
        <end position="972"/>
    </location>
</feature>
<feature type="compositionally biased region" description="Polar residues" evidence="7">
    <location>
        <begin position="726"/>
        <end position="750"/>
    </location>
</feature>
<feature type="domain" description="TMC" evidence="8">
    <location>
        <begin position="529"/>
        <end position="572"/>
    </location>
</feature>
<comment type="similarity">
    <text evidence="2 6">Belongs to the TMC family.</text>
</comment>
<evidence type="ECO:0000256" key="7">
    <source>
        <dbReference type="SAM" id="MobiDB-lite"/>
    </source>
</evidence>
<dbReference type="EMBL" id="JACTAM010000007">
    <property type="protein sequence ID" value="KAI2662956.1"/>
    <property type="molecule type" value="Genomic_DNA"/>
</dbReference>
<gene>
    <name evidence="9" type="ORF">H4Q32_001952</name>
</gene>
<dbReference type="PANTHER" id="PTHR23302">
    <property type="entry name" value="TRANSMEMBRANE CHANNEL-RELATED"/>
    <property type="match status" value="1"/>
</dbReference>
<dbReference type="Pfam" id="PF07810">
    <property type="entry name" value="TMC"/>
    <property type="match status" value="2"/>
</dbReference>
<feature type="compositionally biased region" description="Basic residues" evidence="7">
    <location>
        <begin position="17"/>
        <end position="28"/>
    </location>
</feature>
<protein>
    <recommendedName>
        <fullName evidence="6">Transmembrane channel-like protein</fullName>
    </recommendedName>
</protein>
<evidence type="ECO:0000256" key="4">
    <source>
        <dbReference type="ARBA" id="ARBA00022989"/>
    </source>
</evidence>
<keyword evidence="5 6" id="KW-0472">Membrane</keyword>
<feature type="transmembrane region" description="Helical" evidence="6">
    <location>
        <begin position="579"/>
        <end position="601"/>
    </location>
</feature>
<evidence type="ECO:0000256" key="1">
    <source>
        <dbReference type="ARBA" id="ARBA00004141"/>
    </source>
</evidence>
<feature type="transmembrane region" description="Helical" evidence="6">
    <location>
        <begin position="355"/>
        <end position="376"/>
    </location>
</feature>
<dbReference type="Proteomes" id="UP000830375">
    <property type="component" value="Unassembled WGS sequence"/>
</dbReference>
<dbReference type="InterPro" id="IPR012496">
    <property type="entry name" value="TMC_dom"/>
</dbReference>
<feature type="transmembrane region" description="Helical" evidence="6">
    <location>
        <begin position="413"/>
        <end position="433"/>
    </location>
</feature>
<evidence type="ECO:0000313" key="10">
    <source>
        <dbReference type="Proteomes" id="UP000830375"/>
    </source>
</evidence>
<feature type="transmembrane region" description="Helical" evidence="6">
    <location>
        <begin position="546"/>
        <end position="567"/>
    </location>
</feature>
<evidence type="ECO:0000256" key="6">
    <source>
        <dbReference type="RuleBase" id="RU310713"/>
    </source>
</evidence>
<reference evidence="9 10" key="1">
    <citation type="submission" date="2022-01" db="EMBL/GenBank/DDBJ databases">
        <title>A high-quality chromosome-level genome assembly of rohu carp, Labeo rohita.</title>
        <authorList>
            <person name="Arick M.A. II"/>
            <person name="Hsu C.-Y."/>
            <person name="Magbanua Z."/>
            <person name="Pechanova O."/>
            <person name="Grover C."/>
            <person name="Miller E."/>
            <person name="Thrash A."/>
            <person name="Ezzel L."/>
            <person name="Alam S."/>
            <person name="Benzie J."/>
            <person name="Hamilton M."/>
            <person name="Karsi A."/>
            <person name="Lawrence M.L."/>
            <person name="Peterson D.G."/>
        </authorList>
    </citation>
    <scope>NUCLEOTIDE SEQUENCE [LARGE SCALE GENOMIC DNA]</scope>
    <source>
        <strain evidence="10">BAU-BD-2019</strain>
        <tissue evidence="9">Blood</tissue>
    </source>
</reference>
<evidence type="ECO:0000256" key="5">
    <source>
        <dbReference type="ARBA" id="ARBA00023136"/>
    </source>
</evidence>
<evidence type="ECO:0000259" key="8">
    <source>
        <dbReference type="Pfam" id="PF07810"/>
    </source>
</evidence>
<feature type="compositionally biased region" description="Low complexity" evidence="7">
    <location>
        <begin position="1040"/>
        <end position="1060"/>
    </location>
</feature>
<keyword evidence="3 6" id="KW-0812">Transmembrane</keyword>
<comment type="caution">
    <text evidence="9">The sequence shown here is derived from an EMBL/GenBank/DDBJ whole genome shotgun (WGS) entry which is preliminary data.</text>
</comment>
<organism evidence="9 10">
    <name type="scientific">Labeo rohita</name>
    <name type="common">Indian major carp</name>
    <name type="synonym">Cyprinus rohita</name>
    <dbReference type="NCBI Taxonomy" id="84645"/>
    <lineage>
        <taxon>Eukaryota</taxon>
        <taxon>Metazoa</taxon>
        <taxon>Chordata</taxon>
        <taxon>Craniata</taxon>
        <taxon>Vertebrata</taxon>
        <taxon>Euteleostomi</taxon>
        <taxon>Actinopterygii</taxon>
        <taxon>Neopterygii</taxon>
        <taxon>Teleostei</taxon>
        <taxon>Ostariophysi</taxon>
        <taxon>Cypriniformes</taxon>
        <taxon>Cyprinidae</taxon>
        <taxon>Labeoninae</taxon>
        <taxon>Labeonini</taxon>
        <taxon>Labeo</taxon>
    </lineage>
</organism>
<evidence type="ECO:0000256" key="2">
    <source>
        <dbReference type="ARBA" id="ARBA00006510"/>
    </source>
</evidence>
<sequence>MSEMAEPATITRPLISSKRHKSIRKNSRRIYSPYQDDNGPSDDEDKDGERVDSNDPEELFQNIQVQKEIIANIRTKPWPIRRKLKVLKQAREVVLKYEGRLTRTRGYQAAGADLLKKISRVLYNIVVLFIPWEMRIKKIESHFGSGVASYFIFLRWLFGINIVLTIMTGAFIVLPEVKTQSNFCSGVIWCPLSFPLSLQSVQSAPGWRSVRYHPQQDHSQGAPCLRTRPGHHLGYLQYSVLFYGYYGNVRKIGSAGYRLPLAYFLVGMAVFAYSFITLLRKMAKNSRTSLAGASDENFTFCWRVFCAWDYLIGNPEAAESKGAAIVNSIRDQMFVGVSDCVVFYPNRAVLISLRILANILVLLSLTGSIYIIYFVVDRSQKLEQEKPELTLWEKNELVAQLEMYHPRTSLRFQLARVLVLYLGNLYSLIIALLDKVNSMSSALPVSPGNVSDSTSYLATISQPTEDNLSTIVPDIAEQRNSTLTMTLLDLNNSMTTIKSTISSGQPMRMQSLLNQTVVYYNTRSQQDPCWETYVGQEMLKLSIIDMIFTVASILLIDFIRGLVVRYLSDCCCWDLESKMGAFFSPCLPAFNVLKLIGLMYLRSWAVLTCNVPHQQVFRASRSNNFYLAMLLFMLFLCMLPTIFAIEKIYDIISETIANDFPLWFSKVMSYVTSPVSIARSLKVTNSQLRLQLQTERTDDKKKVFQLAAARLQAPEGGDKKPEQESDLTSMESSARSTSPPRRNGSVTNFESPVRHENSIRTITQSASRPDIPRAAGATRSPSVPVRQKHKAEPVASRMYSSPSVPQRQVRRVEYIPVRHSAYLGSTSGSCRSKSYHNMAYNPCTRYAENIHSDPLFRKTLRPMHAEPGVITAQSYVGRRAHTTRYVIVNEHEARKKLMRSNTRIPRHYRLADEPEIVELYPRNVKCYIPRTPHRSHQPHLSEEEEEEEEDPKSNTRRGSFRQSNRPRSLSDLHQTARFYIGETINSQLSMEQGLYADEEEDEQEDDWVNNPQTNIRGPESAHRYGEPYVKPKTKHKVEPSLTESDSASLASSSDQQNSSTDQYIQVIHNKEKYLKSSAKLTKKKSKNSVKLNVSGNDLVCSNV</sequence>